<dbReference type="SMART" id="SM00028">
    <property type="entry name" value="TPR"/>
    <property type="match status" value="3"/>
</dbReference>
<dbReference type="HOGENOM" id="CLU_055099_0_0_11"/>
<keyword evidence="4" id="KW-1185">Reference proteome</keyword>
<evidence type="ECO:0000256" key="2">
    <source>
        <dbReference type="SAM" id="MobiDB-lite"/>
    </source>
</evidence>
<dbReference type="eggNOG" id="COG0457">
    <property type="taxonomic scope" value="Bacteria"/>
</dbReference>
<feature type="compositionally biased region" description="Low complexity" evidence="2">
    <location>
        <begin position="1"/>
        <end position="10"/>
    </location>
</feature>
<dbReference type="eggNOG" id="COG0790">
    <property type="taxonomic scope" value="Bacteria"/>
</dbReference>
<feature type="compositionally biased region" description="Basic and acidic residues" evidence="2">
    <location>
        <begin position="105"/>
        <end position="116"/>
    </location>
</feature>
<gene>
    <name evidence="3" type="ordered locus">Krad_2758</name>
</gene>
<feature type="region of interest" description="Disordered" evidence="2">
    <location>
        <begin position="1"/>
        <end position="116"/>
    </location>
</feature>
<dbReference type="Pfam" id="PF13181">
    <property type="entry name" value="TPR_8"/>
    <property type="match status" value="1"/>
</dbReference>
<dbReference type="KEGG" id="kra:Krad_2758"/>
<feature type="repeat" description="TPR" evidence="1">
    <location>
        <begin position="164"/>
        <end position="197"/>
    </location>
</feature>
<evidence type="ECO:0000313" key="4">
    <source>
        <dbReference type="Proteomes" id="UP000001116"/>
    </source>
</evidence>
<dbReference type="STRING" id="266940.Krad_2758"/>
<reference evidence="4" key="1">
    <citation type="journal article" date="2008" name="PLoS ONE">
        <title>Survival in nuclear waste, extreme resistance, and potential applications gleaned from the genome sequence of Kineococcus radiotolerans SRS30216.</title>
        <authorList>
            <person name="Bagwell C.E."/>
            <person name="Bhat S."/>
            <person name="Hawkins G.M."/>
            <person name="Smith B.W."/>
            <person name="Biswas T."/>
            <person name="Hoover T.R."/>
            <person name="Saunders E."/>
            <person name="Han C.S."/>
            <person name="Tsodikov O.V."/>
            <person name="Shimkets L.J."/>
        </authorList>
    </citation>
    <scope>NUCLEOTIDE SEQUENCE [LARGE SCALE GENOMIC DNA]</scope>
    <source>
        <strain evidence="4">ATCC BAA-149 / DSM 14245 / SRS30216</strain>
    </source>
</reference>
<dbReference type="EMBL" id="CP000750">
    <property type="protein sequence ID" value="ABS04230.1"/>
    <property type="molecule type" value="Genomic_DNA"/>
</dbReference>
<organism evidence="3 4">
    <name type="scientific">Kineococcus radiotolerans (strain ATCC BAA-149 / DSM 14245 / SRS30216)</name>
    <dbReference type="NCBI Taxonomy" id="266940"/>
    <lineage>
        <taxon>Bacteria</taxon>
        <taxon>Bacillati</taxon>
        <taxon>Actinomycetota</taxon>
        <taxon>Actinomycetes</taxon>
        <taxon>Kineosporiales</taxon>
        <taxon>Kineosporiaceae</taxon>
        <taxon>Kineococcus</taxon>
    </lineage>
</organism>
<evidence type="ECO:0000313" key="3">
    <source>
        <dbReference type="EMBL" id="ABS04230.1"/>
    </source>
</evidence>
<dbReference type="AlphaFoldDB" id="A6WBP1"/>
<feature type="compositionally biased region" description="Basic and acidic residues" evidence="2">
    <location>
        <begin position="44"/>
        <end position="57"/>
    </location>
</feature>
<accession>A6WBP1</accession>
<keyword evidence="1" id="KW-0802">TPR repeat</keyword>
<dbReference type="InterPro" id="IPR019734">
    <property type="entry name" value="TPR_rpt"/>
</dbReference>
<sequence length="414" mass="44415">MPSSSQRSSSTRCCVLSSTHTPRYSSASSPEPHAASDVAASTPDSDKVSTRERHRPEQPWSTTPPRPPVHGHGTEPHPSRTRSTPRGHPAACRAGGGPRNPAPGPDRHTDGVDEPGRELQERLRAALAGDDTDELVEVGCDLADLGRQREALLCFRRAVVLGQEWVWFNVGNTLRELDRPVEAIEAYQRAVAAGESDAWLNLGHTLELQGDLVEAMRAYRAAGEVGDQPEGFVDLALLLREQGLREEAEATLARAAERGHPPAAALLASWRWERTRDPALEEQLRAAAAVSGDARADLADLLADTGRRQQARAQLELGAKLGQRECWLPLGNLLLDDARAGGGTGGADPAGEAAAEDAYRAGLAAGDLHCHHNLAMLLLQRGDVRGAEEHLLAGATAGDELAQRAWQDLHADEE</sequence>
<dbReference type="Proteomes" id="UP000001116">
    <property type="component" value="Chromosome"/>
</dbReference>
<feature type="compositionally biased region" description="Low complexity" evidence="2">
    <location>
        <begin position="25"/>
        <end position="36"/>
    </location>
</feature>
<dbReference type="SUPFAM" id="SSF48452">
    <property type="entry name" value="TPR-like"/>
    <property type="match status" value="1"/>
</dbReference>
<name>A6WBP1_KINRD</name>
<evidence type="ECO:0000256" key="1">
    <source>
        <dbReference type="PROSITE-ProRule" id="PRU00339"/>
    </source>
</evidence>
<dbReference type="PROSITE" id="PS50005">
    <property type="entry name" value="TPR"/>
    <property type="match status" value="1"/>
</dbReference>
<protein>
    <submittedName>
        <fullName evidence="3">TPR repeat-containing protein</fullName>
    </submittedName>
</protein>
<proteinExistence type="predicted"/>
<dbReference type="InterPro" id="IPR011990">
    <property type="entry name" value="TPR-like_helical_dom_sf"/>
</dbReference>
<dbReference type="Gene3D" id="1.25.40.10">
    <property type="entry name" value="Tetratricopeptide repeat domain"/>
    <property type="match status" value="2"/>
</dbReference>